<evidence type="ECO:0000259" key="4">
    <source>
        <dbReference type="PROSITE" id="PS50039"/>
    </source>
</evidence>
<dbReference type="Pfam" id="PF00250">
    <property type="entry name" value="Forkhead"/>
    <property type="match status" value="1"/>
</dbReference>
<dbReference type="InterPro" id="IPR001766">
    <property type="entry name" value="Fork_head_dom"/>
</dbReference>
<keyword evidence="6" id="KW-1185">Reference proteome</keyword>
<feature type="DNA-binding region" description="Fork-head" evidence="2">
    <location>
        <begin position="28"/>
        <end position="61"/>
    </location>
</feature>
<proteinExistence type="predicted"/>
<feature type="region of interest" description="Disordered" evidence="3">
    <location>
        <begin position="1"/>
        <end position="22"/>
    </location>
</feature>
<dbReference type="AlphaFoldDB" id="A0A3P6RIB9"/>
<name>A0A3P6RIB9_DIBLA</name>
<dbReference type="Proteomes" id="UP000281553">
    <property type="component" value="Unassembled WGS sequence"/>
</dbReference>
<comment type="subcellular location">
    <subcellularLocation>
        <location evidence="2">Nucleus</location>
    </subcellularLocation>
</comment>
<dbReference type="GO" id="GO:0000978">
    <property type="term" value="F:RNA polymerase II cis-regulatory region sequence-specific DNA binding"/>
    <property type="evidence" value="ECO:0007669"/>
    <property type="project" value="TreeGrafter"/>
</dbReference>
<gene>
    <name evidence="5" type="ORF">DILT_LOCUS1285</name>
</gene>
<dbReference type="PANTHER" id="PTHR11829">
    <property type="entry name" value="FORKHEAD BOX PROTEIN"/>
    <property type="match status" value="1"/>
</dbReference>
<evidence type="ECO:0000256" key="1">
    <source>
        <dbReference type="ARBA" id="ARBA00023125"/>
    </source>
</evidence>
<dbReference type="InterPro" id="IPR050211">
    <property type="entry name" value="FOX_domain-containing"/>
</dbReference>
<accession>A0A3P6RIB9</accession>
<dbReference type="OrthoDB" id="6230630at2759"/>
<evidence type="ECO:0000256" key="2">
    <source>
        <dbReference type="PROSITE-ProRule" id="PRU00089"/>
    </source>
</evidence>
<evidence type="ECO:0000313" key="5">
    <source>
        <dbReference type="EMBL" id="VDK41798.1"/>
    </source>
</evidence>
<dbReference type="InterPro" id="IPR036388">
    <property type="entry name" value="WH-like_DNA-bd_sf"/>
</dbReference>
<feature type="domain" description="Fork-head" evidence="4">
    <location>
        <begin position="28"/>
        <end position="61"/>
    </location>
</feature>
<organism evidence="5 6">
    <name type="scientific">Dibothriocephalus latus</name>
    <name type="common">Fish tapeworm</name>
    <name type="synonym">Diphyllobothrium latum</name>
    <dbReference type="NCBI Taxonomy" id="60516"/>
    <lineage>
        <taxon>Eukaryota</taxon>
        <taxon>Metazoa</taxon>
        <taxon>Spiralia</taxon>
        <taxon>Lophotrochozoa</taxon>
        <taxon>Platyhelminthes</taxon>
        <taxon>Cestoda</taxon>
        <taxon>Eucestoda</taxon>
        <taxon>Diphyllobothriidea</taxon>
        <taxon>Diphyllobothriidae</taxon>
        <taxon>Dibothriocephalus</taxon>
    </lineage>
</organism>
<dbReference type="PRINTS" id="PR00053">
    <property type="entry name" value="FORKHEAD"/>
</dbReference>
<dbReference type="GO" id="GO:0009653">
    <property type="term" value="P:anatomical structure morphogenesis"/>
    <property type="evidence" value="ECO:0007669"/>
    <property type="project" value="TreeGrafter"/>
</dbReference>
<protein>
    <recommendedName>
        <fullName evidence="4">Fork-head domain-containing protein</fullName>
    </recommendedName>
</protein>
<dbReference type="Gene3D" id="1.10.10.10">
    <property type="entry name" value="Winged helix-like DNA-binding domain superfamily/Winged helix DNA-binding domain"/>
    <property type="match status" value="1"/>
</dbReference>
<evidence type="ECO:0000313" key="6">
    <source>
        <dbReference type="Proteomes" id="UP000281553"/>
    </source>
</evidence>
<dbReference type="PROSITE" id="PS00657">
    <property type="entry name" value="FORK_HEAD_1"/>
    <property type="match status" value="1"/>
</dbReference>
<sequence length="61" mass="7220">MLQHQPNHHQQQQQQQQRLLMDEQATMKPPFSYIALITMAINAQPDKLITLSGIYRFITER</sequence>
<reference evidence="5 6" key="1">
    <citation type="submission" date="2018-11" db="EMBL/GenBank/DDBJ databases">
        <authorList>
            <consortium name="Pathogen Informatics"/>
        </authorList>
    </citation>
    <scope>NUCLEOTIDE SEQUENCE [LARGE SCALE GENOMIC DNA]</scope>
</reference>
<feature type="compositionally biased region" description="Low complexity" evidence="3">
    <location>
        <begin position="1"/>
        <end position="17"/>
    </location>
</feature>
<dbReference type="PROSITE" id="PS50039">
    <property type="entry name" value="FORK_HEAD_3"/>
    <property type="match status" value="1"/>
</dbReference>
<dbReference type="GO" id="GO:0005634">
    <property type="term" value="C:nucleus"/>
    <property type="evidence" value="ECO:0007669"/>
    <property type="project" value="UniProtKB-SubCell"/>
</dbReference>
<dbReference type="InterPro" id="IPR018122">
    <property type="entry name" value="TF_fork_head_CS_1"/>
</dbReference>
<dbReference type="InterPro" id="IPR036390">
    <property type="entry name" value="WH_DNA-bd_sf"/>
</dbReference>
<dbReference type="GO" id="GO:0030154">
    <property type="term" value="P:cell differentiation"/>
    <property type="evidence" value="ECO:0007669"/>
    <property type="project" value="TreeGrafter"/>
</dbReference>
<dbReference type="EMBL" id="UYRU01008142">
    <property type="protein sequence ID" value="VDK41798.1"/>
    <property type="molecule type" value="Genomic_DNA"/>
</dbReference>
<dbReference type="GO" id="GO:0000981">
    <property type="term" value="F:DNA-binding transcription factor activity, RNA polymerase II-specific"/>
    <property type="evidence" value="ECO:0007669"/>
    <property type="project" value="TreeGrafter"/>
</dbReference>
<evidence type="ECO:0000256" key="3">
    <source>
        <dbReference type="SAM" id="MobiDB-lite"/>
    </source>
</evidence>
<dbReference type="SUPFAM" id="SSF46785">
    <property type="entry name" value="Winged helix' DNA-binding domain"/>
    <property type="match status" value="1"/>
</dbReference>
<keyword evidence="2" id="KW-0539">Nucleus</keyword>
<dbReference type="PANTHER" id="PTHR11829:SF388">
    <property type="entry name" value="FORK HEAD DOMAIN-CONTAINING PROTEIN L1-RELATED"/>
    <property type="match status" value="1"/>
</dbReference>
<keyword evidence="1 2" id="KW-0238">DNA-binding</keyword>